<evidence type="ECO:0000313" key="1">
    <source>
        <dbReference type="EMBL" id="KAJ8885724.1"/>
    </source>
</evidence>
<name>A0ABQ9HN05_9NEOP</name>
<evidence type="ECO:0000313" key="2">
    <source>
        <dbReference type="Proteomes" id="UP001159363"/>
    </source>
</evidence>
<comment type="caution">
    <text evidence="1">The sequence shown here is derived from an EMBL/GenBank/DDBJ whole genome shotgun (WGS) entry which is preliminary data.</text>
</comment>
<proteinExistence type="predicted"/>
<organism evidence="1 2">
    <name type="scientific">Dryococelus australis</name>
    <dbReference type="NCBI Taxonomy" id="614101"/>
    <lineage>
        <taxon>Eukaryota</taxon>
        <taxon>Metazoa</taxon>
        <taxon>Ecdysozoa</taxon>
        <taxon>Arthropoda</taxon>
        <taxon>Hexapoda</taxon>
        <taxon>Insecta</taxon>
        <taxon>Pterygota</taxon>
        <taxon>Neoptera</taxon>
        <taxon>Polyneoptera</taxon>
        <taxon>Phasmatodea</taxon>
        <taxon>Verophasmatodea</taxon>
        <taxon>Anareolatae</taxon>
        <taxon>Phasmatidae</taxon>
        <taxon>Eurycanthinae</taxon>
        <taxon>Dryococelus</taxon>
    </lineage>
</organism>
<accession>A0ABQ9HN05</accession>
<gene>
    <name evidence="1" type="ORF">PR048_011922</name>
</gene>
<keyword evidence="2" id="KW-1185">Reference proteome</keyword>
<dbReference type="EMBL" id="JARBHB010000004">
    <property type="protein sequence ID" value="KAJ8885724.1"/>
    <property type="molecule type" value="Genomic_DNA"/>
</dbReference>
<protein>
    <submittedName>
        <fullName evidence="1">Uncharacterized protein</fullName>
    </submittedName>
</protein>
<sequence>MAFRSTTLHLHTDCRSNVCTISPAANIKHGPAVTRQCHAKVSPSKQRAIDSSTSSNSRCKQIWRMNKNNTSSPSIKLYNQEGGRTKSTPVPLVTADVNKYGGQKERTNEKTKMAVRRIDKRITHAILFLSGRPRPFRQQTEICAQAEGRLKTLGSARKAKVTEALTFDFGGSAFESRTRLAKSGDVRGFEAQSPPPPPTRQAVDLACSCSERATTRRPYRRAVIRAKASTLPSNFSLKAVHYMQCAECGTIPGLISAQATRRARRRAALAKAWTPASPRETLRFSVGSADKVLVDRCRPRSRRSSLAESGRNSLFARAPYKRLRTLLELLYHVRAVHSLPVAALHLVSSVSRGGLGGAAAKELASHQGKPGSIPGGVAPGFSQVGRCRRSEGFLGDIPFPPPLHSGAAPYSPRFSLIGFPDHAVKNHPSIFTPPLIRWKSYVTDLPRTGLAREDSLSTYLCQSCGKVRAALSSATLPDPQRLDDTVTTSTMITPPHTLRLPKFRCCVALRRFGAPQPVFLS</sequence>
<reference evidence="1 2" key="1">
    <citation type="submission" date="2023-02" db="EMBL/GenBank/DDBJ databases">
        <title>LHISI_Scaffold_Assembly.</title>
        <authorList>
            <person name="Stuart O.P."/>
            <person name="Cleave R."/>
            <person name="Magrath M.J.L."/>
            <person name="Mikheyev A.S."/>
        </authorList>
    </citation>
    <scope>NUCLEOTIDE SEQUENCE [LARGE SCALE GENOMIC DNA]</scope>
    <source>
        <strain evidence="1">Daus_M_001</strain>
        <tissue evidence="1">Leg muscle</tissue>
    </source>
</reference>
<dbReference type="Proteomes" id="UP001159363">
    <property type="component" value="Chromosome X"/>
</dbReference>